<sequence>MLTDQNHSPDSTPTEQGVNRCTEKIVRLLETDKQNAEVYSALSSIRETLKKQFEDCHPQYNTLEKRVKRLERDVYSLKDELDDPEVCVNRETVIDLIHKIVPSLIGKKDKDSSYSSESSEDSDSVEIIEVREKKVVPHALAPLVKQRRRVRPRKVKRDQPVGGVQKNKAFRVKHLTALTNIPSKSTSPETSSSESNSSESGSSSETSSSESSSSSGSSSESSSSSETSSSESGSSDSDIDEIVKMIKHQRIWKQIRKRQRGVLEEECISSIRKIFSD</sequence>
<dbReference type="Proteomes" id="UP000247702">
    <property type="component" value="Unassembled WGS sequence"/>
</dbReference>
<feature type="region of interest" description="Disordered" evidence="1">
    <location>
        <begin position="143"/>
        <end position="241"/>
    </location>
</feature>
<evidence type="ECO:0000256" key="1">
    <source>
        <dbReference type="SAM" id="MobiDB-lite"/>
    </source>
</evidence>
<organism evidence="2 3">
    <name type="scientific">Rhizophagus clarus</name>
    <dbReference type="NCBI Taxonomy" id="94130"/>
    <lineage>
        <taxon>Eukaryota</taxon>
        <taxon>Fungi</taxon>
        <taxon>Fungi incertae sedis</taxon>
        <taxon>Mucoromycota</taxon>
        <taxon>Glomeromycotina</taxon>
        <taxon>Glomeromycetes</taxon>
        <taxon>Glomerales</taxon>
        <taxon>Glomeraceae</taxon>
        <taxon>Rhizophagus</taxon>
    </lineage>
</organism>
<keyword evidence="3" id="KW-1185">Reference proteome</keyword>
<evidence type="ECO:0000313" key="3">
    <source>
        <dbReference type="Proteomes" id="UP000247702"/>
    </source>
</evidence>
<feature type="compositionally biased region" description="Low complexity" evidence="1">
    <location>
        <begin position="183"/>
        <end position="236"/>
    </location>
</feature>
<accession>A0A2Z6R4P2</accession>
<reference evidence="2 3" key="1">
    <citation type="submission" date="2017-11" db="EMBL/GenBank/DDBJ databases">
        <title>The genome of Rhizophagus clarus HR1 reveals common genetic basis of auxotrophy among arbuscular mycorrhizal fungi.</title>
        <authorList>
            <person name="Kobayashi Y."/>
        </authorList>
    </citation>
    <scope>NUCLEOTIDE SEQUENCE [LARGE SCALE GENOMIC DNA]</scope>
    <source>
        <strain evidence="2 3">HR1</strain>
    </source>
</reference>
<evidence type="ECO:0000313" key="2">
    <source>
        <dbReference type="EMBL" id="GBB92724.1"/>
    </source>
</evidence>
<dbReference type="AlphaFoldDB" id="A0A2Z6R4P2"/>
<dbReference type="EMBL" id="BEXD01001167">
    <property type="protein sequence ID" value="GBB92724.1"/>
    <property type="molecule type" value="Genomic_DNA"/>
</dbReference>
<feature type="compositionally biased region" description="Basic residues" evidence="1">
    <location>
        <begin position="145"/>
        <end position="156"/>
    </location>
</feature>
<proteinExistence type="predicted"/>
<comment type="caution">
    <text evidence="2">The sequence shown here is derived from an EMBL/GenBank/DDBJ whole genome shotgun (WGS) entry which is preliminary data.</text>
</comment>
<gene>
    <name evidence="2" type="ORF">RclHR1_20480006</name>
</gene>
<name>A0A2Z6R4P2_9GLOM</name>
<protein>
    <submittedName>
        <fullName evidence="2">Uncharacterized protein</fullName>
    </submittedName>
</protein>